<accession>A0A0D2HQH8</accession>
<evidence type="ECO:0000256" key="1">
    <source>
        <dbReference type="SAM" id="MobiDB-lite"/>
    </source>
</evidence>
<gene>
    <name evidence="2" type="ORF">Z519_06910</name>
</gene>
<name>A0A0D2HQH8_CLAB1</name>
<evidence type="ECO:0000313" key="2">
    <source>
        <dbReference type="EMBL" id="KIW93060.1"/>
    </source>
</evidence>
<dbReference type="GeneID" id="27699838"/>
<feature type="compositionally biased region" description="Polar residues" evidence="1">
    <location>
        <begin position="104"/>
        <end position="116"/>
    </location>
</feature>
<evidence type="ECO:0000313" key="3">
    <source>
        <dbReference type="Proteomes" id="UP000053789"/>
    </source>
</evidence>
<dbReference type="AlphaFoldDB" id="A0A0D2HQH8"/>
<reference evidence="2" key="1">
    <citation type="submission" date="2015-01" db="EMBL/GenBank/DDBJ databases">
        <title>The Genome Sequence of Cladophialophora bantiana CBS 173.52.</title>
        <authorList>
            <consortium name="The Broad Institute Genomics Platform"/>
            <person name="Cuomo C."/>
            <person name="de Hoog S."/>
            <person name="Gorbushina A."/>
            <person name="Stielow B."/>
            <person name="Teixiera M."/>
            <person name="Abouelleil A."/>
            <person name="Chapman S.B."/>
            <person name="Priest M."/>
            <person name="Young S.K."/>
            <person name="Wortman J."/>
            <person name="Nusbaum C."/>
            <person name="Birren B."/>
        </authorList>
    </citation>
    <scope>NUCLEOTIDE SEQUENCE [LARGE SCALE GENOMIC DNA]</scope>
    <source>
        <strain evidence="2">CBS 173.52</strain>
    </source>
</reference>
<protein>
    <recommendedName>
        <fullName evidence="4">Hypervirulence associated protein TUDOR domain-containing protein</fullName>
    </recommendedName>
</protein>
<keyword evidence="3" id="KW-1185">Reference proteome</keyword>
<dbReference type="HOGENOM" id="CLU_2096619_0_0_1"/>
<proteinExistence type="predicted"/>
<dbReference type="EMBL" id="KN846988">
    <property type="protein sequence ID" value="KIW93060.1"/>
    <property type="molecule type" value="Genomic_DNA"/>
</dbReference>
<dbReference type="VEuPathDB" id="FungiDB:Z519_06910"/>
<feature type="compositionally biased region" description="Basic and acidic residues" evidence="1">
    <location>
        <begin position="46"/>
        <end position="60"/>
    </location>
</feature>
<feature type="region of interest" description="Disordered" evidence="1">
    <location>
        <begin position="1"/>
        <end position="20"/>
    </location>
</feature>
<dbReference type="Proteomes" id="UP000053789">
    <property type="component" value="Unassembled WGS sequence"/>
</dbReference>
<sequence>MTISGSVERAQPPTGAQHPGEYVSALLIDESKPPRVWQDWSLEESGKAEIKERSVNEKGKPSIQSHGGMMESTSAQGGYPAPRSPEKCASQAVPHEGDRPTPGVSPSEQTHCGNTK</sequence>
<feature type="region of interest" description="Disordered" evidence="1">
    <location>
        <begin position="46"/>
        <end position="116"/>
    </location>
</feature>
<organism evidence="2 3">
    <name type="scientific">Cladophialophora bantiana (strain ATCC 10958 / CBS 173.52 / CDC B-1940 / NIH 8579)</name>
    <name type="common">Xylohypha bantiana</name>
    <dbReference type="NCBI Taxonomy" id="1442370"/>
    <lineage>
        <taxon>Eukaryota</taxon>
        <taxon>Fungi</taxon>
        <taxon>Dikarya</taxon>
        <taxon>Ascomycota</taxon>
        <taxon>Pezizomycotina</taxon>
        <taxon>Eurotiomycetes</taxon>
        <taxon>Chaetothyriomycetidae</taxon>
        <taxon>Chaetothyriales</taxon>
        <taxon>Herpotrichiellaceae</taxon>
        <taxon>Cladophialophora</taxon>
    </lineage>
</organism>
<dbReference type="RefSeq" id="XP_016619729.1">
    <property type="nucleotide sequence ID" value="XM_016764647.1"/>
</dbReference>
<evidence type="ECO:0008006" key="4">
    <source>
        <dbReference type="Google" id="ProtNLM"/>
    </source>
</evidence>